<dbReference type="InterPro" id="IPR004875">
    <property type="entry name" value="DDE_SF_endonuclease_dom"/>
</dbReference>
<evidence type="ECO:0000313" key="2">
    <source>
        <dbReference type="EMBL" id="TKR64186.1"/>
    </source>
</evidence>
<protein>
    <recommendedName>
        <fullName evidence="1">DDE-1 domain-containing protein</fullName>
    </recommendedName>
</protein>
<keyword evidence="3" id="KW-1185">Reference proteome</keyword>
<dbReference type="EMBL" id="AZBU02000009">
    <property type="protein sequence ID" value="TKR64186.1"/>
    <property type="molecule type" value="Genomic_DNA"/>
</dbReference>
<reference evidence="2 3" key="2">
    <citation type="journal article" date="2019" name="G3 (Bethesda)">
        <title>Hybrid Assembly of the Genome of the Entomopathogenic Nematode Steinernema carpocapsae Identifies the X-Chromosome.</title>
        <authorList>
            <person name="Serra L."/>
            <person name="Macchietto M."/>
            <person name="Macias-Munoz A."/>
            <person name="McGill C.J."/>
            <person name="Rodriguez I.M."/>
            <person name="Rodriguez B."/>
            <person name="Murad R."/>
            <person name="Mortazavi A."/>
        </authorList>
    </citation>
    <scope>NUCLEOTIDE SEQUENCE [LARGE SCALE GENOMIC DNA]</scope>
    <source>
        <strain evidence="2 3">ALL</strain>
    </source>
</reference>
<gene>
    <name evidence="2" type="ORF">L596_024765</name>
</gene>
<proteinExistence type="predicted"/>
<evidence type="ECO:0000313" key="3">
    <source>
        <dbReference type="Proteomes" id="UP000298663"/>
    </source>
</evidence>
<evidence type="ECO:0000259" key="1">
    <source>
        <dbReference type="Pfam" id="PF03184"/>
    </source>
</evidence>
<feature type="domain" description="DDE-1" evidence="1">
    <location>
        <begin position="35"/>
        <end position="144"/>
    </location>
</feature>
<name>A0A4U5M5Q1_STECR</name>
<dbReference type="AlphaFoldDB" id="A0A4U5M5Q1"/>
<dbReference type="OrthoDB" id="5876883at2759"/>
<accession>A0A4U5M5Q1</accession>
<dbReference type="Pfam" id="PF03184">
    <property type="entry name" value="DDE_1"/>
    <property type="match status" value="1"/>
</dbReference>
<dbReference type="STRING" id="34508.A0A4U5M5Q1"/>
<sequence length="250" mass="28536">MLYEMVQITTDSLTREFDRFSILRSTKMSFVISSAGRLQLPMFVCIQEGKAPQSFYRELQEFTHLRCEHSQSGLTTSKLTKTWIEEVFESNEGSEAILMIDSWPGYMKAQEKFGVPEKIDFLIIPPRKTGQHQLLEKNLVSMLNLLAWQFAAPRYQEMIKIAWCKAGYLEEHPAEFITPEKFCFRSQNLDANCVCDNARQKPFQSQGEPFQPGRSSAPRTPGMGLFCLASERRAGAVLVLAYPAAKDWSV</sequence>
<comment type="caution">
    <text evidence="2">The sequence shown here is derived from an EMBL/GenBank/DDBJ whole genome shotgun (WGS) entry which is preliminary data.</text>
</comment>
<dbReference type="GO" id="GO:0003676">
    <property type="term" value="F:nucleic acid binding"/>
    <property type="evidence" value="ECO:0007669"/>
    <property type="project" value="InterPro"/>
</dbReference>
<reference evidence="2 3" key="1">
    <citation type="journal article" date="2015" name="Genome Biol.">
        <title>Comparative genomics of Steinernema reveals deeply conserved gene regulatory networks.</title>
        <authorList>
            <person name="Dillman A.R."/>
            <person name="Macchietto M."/>
            <person name="Porter C.F."/>
            <person name="Rogers A."/>
            <person name="Williams B."/>
            <person name="Antoshechkin I."/>
            <person name="Lee M.M."/>
            <person name="Goodwin Z."/>
            <person name="Lu X."/>
            <person name="Lewis E.E."/>
            <person name="Goodrich-Blair H."/>
            <person name="Stock S.P."/>
            <person name="Adams B.J."/>
            <person name="Sternberg P.W."/>
            <person name="Mortazavi A."/>
        </authorList>
    </citation>
    <scope>NUCLEOTIDE SEQUENCE [LARGE SCALE GENOMIC DNA]</scope>
    <source>
        <strain evidence="2 3">ALL</strain>
    </source>
</reference>
<dbReference type="Proteomes" id="UP000298663">
    <property type="component" value="Unassembled WGS sequence"/>
</dbReference>
<organism evidence="2 3">
    <name type="scientific">Steinernema carpocapsae</name>
    <name type="common">Entomopathogenic nematode</name>
    <dbReference type="NCBI Taxonomy" id="34508"/>
    <lineage>
        <taxon>Eukaryota</taxon>
        <taxon>Metazoa</taxon>
        <taxon>Ecdysozoa</taxon>
        <taxon>Nematoda</taxon>
        <taxon>Chromadorea</taxon>
        <taxon>Rhabditida</taxon>
        <taxon>Tylenchina</taxon>
        <taxon>Panagrolaimomorpha</taxon>
        <taxon>Strongyloidoidea</taxon>
        <taxon>Steinernematidae</taxon>
        <taxon>Steinernema</taxon>
    </lineage>
</organism>